<dbReference type="InterPro" id="IPR000719">
    <property type="entry name" value="Prot_kinase_dom"/>
</dbReference>
<dbReference type="Proteomes" id="UP000540685">
    <property type="component" value="Unassembled WGS sequence"/>
</dbReference>
<gene>
    <name evidence="6" type="ORF">F4562_004891</name>
</gene>
<dbReference type="AlphaFoldDB" id="A0A7W9IKN1"/>
<evidence type="ECO:0000256" key="4">
    <source>
        <dbReference type="SAM" id="MobiDB-lite"/>
    </source>
</evidence>
<name>A0A7W9IKN1_9ACTN</name>
<dbReference type="Gene3D" id="2.130.10.10">
    <property type="entry name" value="YVTN repeat-like/Quinoprotein amine dehydrogenase"/>
    <property type="match status" value="2"/>
</dbReference>
<dbReference type="RefSeq" id="WP_184540998.1">
    <property type="nucleotide sequence ID" value="NZ_JACHMP010000001.1"/>
</dbReference>
<dbReference type="SUPFAM" id="SSF56112">
    <property type="entry name" value="Protein kinase-like (PK-like)"/>
    <property type="match status" value="1"/>
</dbReference>
<comment type="caution">
    <text evidence="6">The sequence shown here is derived from an EMBL/GenBank/DDBJ whole genome shotgun (WGS) entry which is preliminary data.</text>
</comment>
<dbReference type="PANTHER" id="PTHR19848">
    <property type="entry name" value="WD40 REPEAT PROTEIN"/>
    <property type="match status" value="1"/>
</dbReference>
<dbReference type="EMBL" id="JACHMP010000001">
    <property type="protein sequence ID" value="MBB5821829.1"/>
    <property type="molecule type" value="Genomic_DNA"/>
</dbReference>
<keyword evidence="7" id="KW-1185">Reference proteome</keyword>
<feature type="domain" description="Protein kinase" evidence="5">
    <location>
        <begin position="21"/>
        <end position="264"/>
    </location>
</feature>
<dbReference type="InterPro" id="IPR011047">
    <property type="entry name" value="Quinoprotein_ADH-like_sf"/>
</dbReference>
<evidence type="ECO:0000313" key="6">
    <source>
        <dbReference type="EMBL" id="MBB5821829.1"/>
    </source>
</evidence>
<dbReference type="PROSITE" id="PS50011">
    <property type="entry name" value="PROTEIN_KINASE_DOM"/>
    <property type="match status" value="1"/>
</dbReference>
<dbReference type="SMART" id="SM00220">
    <property type="entry name" value="S_TKc"/>
    <property type="match status" value="1"/>
</dbReference>
<evidence type="ECO:0000256" key="3">
    <source>
        <dbReference type="PROSITE-ProRule" id="PRU00221"/>
    </source>
</evidence>
<feature type="region of interest" description="Disordered" evidence="4">
    <location>
        <begin position="264"/>
        <end position="327"/>
    </location>
</feature>
<dbReference type="InterPro" id="IPR001680">
    <property type="entry name" value="WD40_rpt"/>
</dbReference>
<dbReference type="GO" id="GO:0005524">
    <property type="term" value="F:ATP binding"/>
    <property type="evidence" value="ECO:0007669"/>
    <property type="project" value="InterPro"/>
</dbReference>
<dbReference type="Gene3D" id="1.10.510.10">
    <property type="entry name" value="Transferase(Phosphotransferase) domain 1"/>
    <property type="match status" value="1"/>
</dbReference>
<sequence>MRGEVASWPLPPGRPDRLGEYRLLGLLEEDGRGSVYLAESAAGVRVALTVVNVRLPQGRQVRGRFVREVEAVRGVVVPGVAGVVSAAVVEGVPVVAGELVGGESLGQVVTRGGPLRGEMLVRVAAETVAALAGLHAAGVVHGSFGPDRVLLGPDGVRVTGVWVARALGAAGVGGPVGVAGFVAPEQVAGFVAGPAGDVFGWAATVVFAATGVMFSGGSGPDLSGVPEPLRGWLPACLDGDPGRRPSANEVMFALSRAVHGHPGQAVHGLPGPAAHPPFGPAGGSGMVQGAPFAPQGASFGPRDGLVTHPSAGPQGRPAVQSPFTPQAAAPRRSRWPWAAGVAGVLVLVLSATVAVNLLNGEEAAEGTRQNVTAGTAAALAVPPSTAPASPGSDFGTPLWTATLSDPWVQSVTIAEAGGVPIVAAAGDEGTVDLLRLDTGKAAVSPIKAHKGKIYDLAVTAHGGRSVLLSGSEDKTVRRWDLATGDPVGQPVKSDYEVFTIGALDLGGRKIAAVESGGDWLLELDGSDLASLPITPSRCAGPSAFGTLDDRLVKVCPDADSAVGVWDVRTDERIGAAGWGSGKPVLDLALGTVGGQPVIVTGCEDGIVRRWDLATGNPLRGPIVGHESTVSGVAVTRLAGRPVIVSYSNHPDSTIRVWDWETGVPVGTPIRLEITGTSMAVAEVGGMVTVVLGSTDGKLSAWKLGTP</sequence>
<dbReference type="GO" id="GO:0004672">
    <property type="term" value="F:protein kinase activity"/>
    <property type="evidence" value="ECO:0007669"/>
    <property type="project" value="InterPro"/>
</dbReference>
<dbReference type="PROSITE" id="PS50294">
    <property type="entry name" value="WD_REPEATS_REGION"/>
    <property type="match status" value="1"/>
</dbReference>
<keyword evidence="1 3" id="KW-0853">WD repeat</keyword>
<dbReference type="PANTHER" id="PTHR19848:SF8">
    <property type="entry name" value="F-BOX AND WD REPEAT DOMAIN CONTAINING 7"/>
    <property type="match status" value="1"/>
</dbReference>
<reference evidence="6 7" key="1">
    <citation type="submission" date="2020-08" db="EMBL/GenBank/DDBJ databases">
        <title>Sequencing the genomes of 1000 actinobacteria strains.</title>
        <authorList>
            <person name="Klenk H.-P."/>
        </authorList>
    </citation>
    <scope>NUCLEOTIDE SEQUENCE [LARGE SCALE GENOMIC DNA]</scope>
    <source>
        <strain evidence="6 7">DSM 46887</strain>
    </source>
</reference>
<dbReference type="InterPro" id="IPR011009">
    <property type="entry name" value="Kinase-like_dom_sf"/>
</dbReference>
<dbReference type="SUPFAM" id="SSF50998">
    <property type="entry name" value="Quinoprotein alcohol dehydrogenase-like"/>
    <property type="match status" value="1"/>
</dbReference>
<evidence type="ECO:0000256" key="2">
    <source>
        <dbReference type="ARBA" id="ARBA00022737"/>
    </source>
</evidence>
<evidence type="ECO:0000256" key="1">
    <source>
        <dbReference type="ARBA" id="ARBA00022574"/>
    </source>
</evidence>
<keyword evidence="2" id="KW-0677">Repeat</keyword>
<dbReference type="InterPro" id="IPR015943">
    <property type="entry name" value="WD40/YVTN_repeat-like_dom_sf"/>
</dbReference>
<protein>
    <submittedName>
        <fullName evidence="6">WD40 repeat protein</fullName>
    </submittedName>
</protein>
<dbReference type="SMART" id="SM00320">
    <property type="entry name" value="WD40"/>
    <property type="match status" value="3"/>
</dbReference>
<dbReference type="Pfam" id="PF00400">
    <property type="entry name" value="WD40"/>
    <property type="match status" value="1"/>
</dbReference>
<accession>A0A7W9IKN1</accession>
<feature type="repeat" description="WD" evidence="3">
    <location>
        <begin position="446"/>
        <end position="489"/>
    </location>
</feature>
<proteinExistence type="predicted"/>
<dbReference type="PROSITE" id="PS50082">
    <property type="entry name" value="WD_REPEATS_2"/>
    <property type="match status" value="1"/>
</dbReference>
<evidence type="ECO:0000259" key="5">
    <source>
        <dbReference type="PROSITE" id="PS50011"/>
    </source>
</evidence>
<dbReference type="Gene3D" id="3.30.200.20">
    <property type="entry name" value="Phosphorylase Kinase, domain 1"/>
    <property type="match status" value="1"/>
</dbReference>
<organism evidence="6 7">
    <name type="scientific">Streptosporangium becharense</name>
    <dbReference type="NCBI Taxonomy" id="1816182"/>
    <lineage>
        <taxon>Bacteria</taxon>
        <taxon>Bacillati</taxon>
        <taxon>Actinomycetota</taxon>
        <taxon>Actinomycetes</taxon>
        <taxon>Streptosporangiales</taxon>
        <taxon>Streptosporangiaceae</taxon>
        <taxon>Streptosporangium</taxon>
    </lineage>
</organism>
<evidence type="ECO:0000313" key="7">
    <source>
        <dbReference type="Proteomes" id="UP000540685"/>
    </source>
</evidence>